<dbReference type="eggNOG" id="COG0639">
    <property type="taxonomic scope" value="Bacteria"/>
</dbReference>
<dbReference type="Gene3D" id="3.40.50.300">
    <property type="entry name" value="P-loop containing nucleotide triphosphate hydrolases"/>
    <property type="match status" value="1"/>
</dbReference>
<proteinExistence type="predicted"/>
<dbReference type="SUPFAM" id="SSF52540">
    <property type="entry name" value="P-loop containing nucleoside triphosphate hydrolases"/>
    <property type="match status" value="1"/>
</dbReference>
<dbReference type="OrthoDB" id="9807890at2"/>
<evidence type="ECO:0000313" key="4">
    <source>
        <dbReference type="Proteomes" id="UP000006512"/>
    </source>
</evidence>
<organism evidence="3 4">
    <name type="scientific">Asticcacaulis biprosthecium C19</name>
    <dbReference type="NCBI Taxonomy" id="715226"/>
    <lineage>
        <taxon>Bacteria</taxon>
        <taxon>Pseudomonadati</taxon>
        <taxon>Pseudomonadota</taxon>
        <taxon>Alphaproteobacteria</taxon>
        <taxon>Caulobacterales</taxon>
        <taxon>Caulobacteraceae</taxon>
        <taxon>Asticcacaulis</taxon>
    </lineage>
</organism>
<dbReference type="Proteomes" id="UP000006512">
    <property type="component" value="Unassembled WGS sequence"/>
</dbReference>
<evidence type="ECO:0000259" key="2">
    <source>
        <dbReference type="Pfam" id="PF16542"/>
    </source>
</evidence>
<dbReference type="eggNOG" id="COG4639">
    <property type="taxonomic scope" value="Bacteria"/>
</dbReference>
<accession>F4QMN6</accession>
<protein>
    <submittedName>
        <fullName evidence="3">Calcineurin-like phosphoesterase family protein</fullName>
    </submittedName>
</protein>
<dbReference type="InterPro" id="IPR004843">
    <property type="entry name" value="Calcineurin-like_PHP"/>
</dbReference>
<dbReference type="InterPro" id="IPR027417">
    <property type="entry name" value="P-loop_NTPase"/>
</dbReference>
<dbReference type="Pfam" id="PF16542">
    <property type="entry name" value="PNKP_ligase"/>
    <property type="match status" value="1"/>
</dbReference>
<dbReference type="InterPro" id="IPR050126">
    <property type="entry name" value="Ap4A_hydrolase"/>
</dbReference>
<dbReference type="InterPro" id="IPR032380">
    <property type="entry name" value="PNKP_ligase_dom"/>
</dbReference>
<evidence type="ECO:0000313" key="3">
    <source>
        <dbReference type="EMBL" id="EGF91477.1"/>
    </source>
</evidence>
<dbReference type="CDD" id="cd07423">
    <property type="entry name" value="MPP_Prp_like"/>
    <property type="match status" value="1"/>
</dbReference>
<dbReference type="InterPro" id="IPR029052">
    <property type="entry name" value="Metallo-depent_PP-like"/>
</dbReference>
<dbReference type="Gene3D" id="3.30.470.30">
    <property type="entry name" value="DNA ligase/mRNA capping enzyme"/>
    <property type="match status" value="2"/>
</dbReference>
<sequence>MTQTLITLPDLSLVLLIGASGSGKSSFARKHFLPTEVISSDYCRGLVSDDENNQAATKDAFEVLNFIAGKRLAAGRLTVIDATNVQPESRKSLIDLARRHHVIPVAIVLNLPREVCHARNQSRTDRDFGKGVVWGQSDSLRRSLKGLRKEGFSHVTVLDSVEAIDAVRIERAPLWPDKKTQTGPFDIIGDVHGCFDELHALILKLGYVIEGREPYRVSHPEGRRLILAGDLVDRGPKTPEVLRIVMDMVESGVAYCVNGNHDEKLKKALSGRDVKIAHGLAESLEQLSHETPEFRRQVVDFLDGLISHYVFDGGRLAVSHAGLKEHYIGRGSPRIRSFAMFGETTGETDEFGLPVRYNWARDYRGSTMLVYGHTPVPEPEWLNRTINIDTGCVFGGKLTALRYPEKEIVQVDAAQVYCEPVRPIGHGRDARDGDMIDIEDVTGKRVVETALSRNIVIRDENAMAALEVMSRFAVDPRLLVYLPPTMSPPETSKLDGWLEHPIEAFDYYRQNGVTQVIAQEKHMGSRAVVVLGRDAGAVEQRFGISAGLGTVYTRTGRAFFNDRVLEQGFLARLGDAVTKAGLWEDLATDWLCLDAEILPWSAKAMALLEQQYAPVGAAATHVLPIAAELLARAGQPDLAAKMTARAQMAGAYRDAYRHYCWKVSGLDDYRIAPFHVLAHEGANNLDRDHLWHMAVIDRLCAVGRFVKATERKVIDLNDDAQMAEATAWWEAQTAAGMEGMVVKPLAFTVKGAKGLVQPGVKCRGREYLRIIYGPEYTAPEHLTRLKARNVGGKRALAQREYALGYEALTRFVAKEPLYRVHEAVFGVLALESEPVDPRL</sequence>
<dbReference type="Pfam" id="PF13671">
    <property type="entry name" value="AAA_33"/>
    <property type="match status" value="1"/>
</dbReference>
<dbReference type="InterPro" id="IPR041780">
    <property type="entry name" value="MPP_PrpE-like"/>
</dbReference>
<evidence type="ECO:0000259" key="1">
    <source>
        <dbReference type="Pfam" id="PF00149"/>
    </source>
</evidence>
<feature type="domain" description="Polynucleotide kinase-phosphatase ligase" evidence="2">
    <location>
        <begin position="464"/>
        <end position="834"/>
    </location>
</feature>
<dbReference type="RefSeq" id="WP_006273679.1">
    <property type="nucleotide sequence ID" value="NZ_GL883078.1"/>
</dbReference>
<dbReference type="PANTHER" id="PTHR42850">
    <property type="entry name" value="METALLOPHOSPHOESTERASE"/>
    <property type="match status" value="1"/>
</dbReference>
<feature type="domain" description="Calcineurin-like phosphoesterase" evidence="1">
    <location>
        <begin position="184"/>
        <end position="377"/>
    </location>
</feature>
<dbReference type="InterPro" id="IPR024028">
    <property type="entry name" value="PNKP_bac"/>
</dbReference>
<dbReference type="SUPFAM" id="SSF56300">
    <property type="entry name" value="Metallo-dependent phosphatases"/>
    <property type="match status" value="1"/>
</dbReference>
<dbReference type="GO" id="GO:0005737">
    <property type="term" value="C:cytoplasm"/>
    <property type="evidence" value="ECO:0007669"/>
    <property type="project" value="TreeGrafter"/>
</dbReference>
<reference evidence="4" key="1">
    <citation type="submission" date="2011-03" db="EMBL/GenBank/DDBJ databases">
        <title>Draft genome sequence of Brevundimonas diminuta.</title>
        <authorList>
            <person name="Brown P.J.B."/>
            <person name="Buechlein A."/>
            <person name="Hemmerich C."/>
            <person name="Brun Y.V."/>
        </authorList>
    </citation>
    <scope>NUCLEOTIDE SEQUENCE [LARGE SCALE GENOMIC DNA]</scope>
    <source>
        <strain evidence="4">C19</strain>
    </source>
</reference>
<dbReference type="NCBIfam" id="TIGR04075">
    <property type="entry name" value="bacter_Pnkp"/>
    <property type="match status" value="1"/>
</dbReference>
<keyword evidence="4" id="KW-1185">Reference proteome</keyword>
<dbReference type="EMBL" id="GL883078">
    <property type="protein sequence ID" value="EGF91477.1"/>
    <property type="molecule type" value="Genomic_DNA"/>
</dbReference>
<dbReference type="STRING" id="715226.ABI_28940"/>
<dbReference type="HOGENOM" id="CLU_016728_0_0_5"/>
<gene>
    <name evidence="3" type="ORF">ABI_28940</name>
</gene>
<dbReference type="Pfam" id="PF00149">
    <property type="entry name" value="Metallophos"/>
    <property type="match status" value="1"/>
</dbReference>
<name>F4QMN6_9CAUL</name>
<dbReference type="PANTHER" id="PTHR42850:SF7">
    <property type="entry name" value="BIS(5'-NUCLEOSYL)-TETRAPHOSPHATASE PRPE [ASYMMETRICAL]"/>
    <property type="match status" value="1"/>
</dbReference>
<dbReference type="SUPFAM" id="SSF56091">
    <property type="entry name" value="DNA ligase/mRNA capping enzyme, catalytic domain"/>
    <property type="match status" value="1"/>
</dbReference>
<dbReference type="GO" id="GO:0016791">
    <property type="term" value="F:phosphatase activity"/>
    <property type="evidence" value="ECO:0007669"/>
    <property type="project" value="TreeGrafter"/>
</dbReference>
<dbReference type="AlphaFoldDB" id="F4QMN6"/>
<dbReference type="Gene3D" id="3.60.21.10">
    <property type="match status" value="1"/>
</dbReference>